<evidence type="ECO:0000313" key="3">
    <source>
        <dbReference type="EMBL" id="GGI07208.1"/>
    </source>
</evidence>
<dbReference type="RefSeq" id="WP_188523035.1">
    <property type="nucleotide sequence ID" value="NZ_BMDG01000004.1"/>
</dbReference>
<name>A0ABQ2B3P7_9MICO</name>
<evidence type="ECO:0000256" key="1">
    <source>
        <dbReference type="SAM" id="Phobius"/>
    </source>
</evidence>
<comment type="caution">
    <text evidence="3">The sequence shown here is derived from an EMBL/GenBank/DDBJ whole genome shotgun (WGS) entry which is preliminary data.</text>
</comment>
<keyword evidence="1" id="KW-0812">Transmembrane</keyword>
<reference evidence="4" key="1">
    <citation type="journal article" date="2019" name="Int. J. Syst. Evol. Microbiol.">
        <title>The Global Catalogue of Microorganisms (GCM) 10K type strain sequencing project: providing services to taxonomists for standard genome sequencing and annotation.</title>
        <authorList>
            <consortium name="The Broad Institute Genomics Platform"/>
            <consortium name="The Broad Institute Genome Sequencing Center for Infectious Disease"/>
            <person name="Wu L."/>
            <person name="Ma J."/>
        </authorList>
    </citation>
    <scope>NUCLEOTIDE SEQUENCE [LARGE SCALE GENOMIC DNA]</scope>
    <source>
        <strain evidence="4">CCM 8653</strain>
    </source>
</reference>
<keyword evidence="1" id="KW-1133">Transmembrane helix</keyword>
<organism evidence="3 4">
    <name type="scientific">Isoptericola cucumis</name>
    <dbReference type="NCBI Taxonomy" id="1776856"/>
    <lineage>
        <taxon>Bacteria</taxon>
        <taxon>Bacillati</taxon>
        <taxon>Actinomycetota</taxon>
        <taxon>Actinomycetes</taxon>
        <taxon>Micrococcales</taxon>
        <taxon>Promicromonosporaceae</taxon>
        <taxon>Isoptericola</taxon>
    </lineage>
</organism>
<keyword evidence="4" id="KW-1185">Reference proteome</keyword>
<protein>
    <recommendedName>
        <fullName evidence="5">Integral membrane protein</fullName>
    </recommendedName>
</protein>
<evidence type="ECO:0008006" key="5">
    <source>
        <dbReference type="Google" id="ProtNLM"/>
    </source>
</evidence>
<keyword evidence="2" id="KW-0732">Signal</keyword>
<gene>
    <name evidence="3" type="ORF">GCM10007368_15020</name>
</gene>
<sequence>MTALRARTLLLTTLPALAAGGLLAGLGVLDAVHAALLVVVVAAVVYVWRTLEEGEDAGWPPVPEARRAGARNDVSELGWATFTRNGAVGNRMRARIVALAAARLAEHGVDLGADGPGDRAAAERLLGPDVVATMTSRGEATRAQVERWLDAVERLAPPTPDPDGRHAA</sequence>
<feature type="chain" id="PRO_5045906138" description="Integral membrane protein" evidence="2">
    <location>
        <begin position="19"/>
        <end position="168"/>
    </location>
</feature>
<dbReference type="Proteomes" id="UP000632535">
    <property type="component" value="Unassembled WGS sequence"/>
</dbReference>
<feature type="transmembrane region" description="Helical" evidence="1">
    <location>
        <begin position="34"/>
        <end position="51"/>
    </location>
</feature>
<feature type="signal peptide" evidence="2">
    <location>
        <begin position="1"/>
        <end position="18"/>
    </location>
</feature>
<keyword evidence="1" id="KW-0472">Membrane</keyword>
<evidence type="ECO:0000256" key="2">
    <source>
        <dbReference type="SAM" id="SignalP"/>
    </source>
</evidence>
<accession>A0ABQ2B3P7</accession>
<evidence type="ECO:0000313" key="4">
    <source>
        <dbReference type="Proteomes" id="UP000632535"/>
    </source>
</evidence>
<proteinExistence type="predicted"/>
<dbReference type="EMBL" id="BMDG01000004">
    <property type="protein sequence ID" value="GGI07208.1"/>
    <property type="molecule type" value="Genomic_DNA"/>
</dbReference>